<dbReference type="STRING" id="97359.A0A550CEZ6"/>
<protein>
    <submittedName>
        <fullName evidence="2">Uncharacterized protein</fullName>
    </submittedName>
</protein>
<dbReference type="EMBL" id="VDMD01000010">
    <property type="protein sequence ID" value="TRM63354.1"/>
    <property type="molecule type" value="Genomic_DNA"/>
</dbReference>
<proteinExistence type="predicted"/>
<accession>A0A550CEZ6</accession>
<dbReference type="AlphaFoldDB" id="A0A550CEZ6"/>
<reference evidence="2 3" key="1">
    <citation type="journal article" date="2019" name="New Phytol.">
        <title>Comparative genomics reveals unique wood-decay strategies and fruiting body development in the Schizophyllaceae.</title>
        <authorList>
            <person name="Almasi E."/>
            <person name="Sahu N."/>
            <person name="Krizsan K."/>
            <person name="Balint B."/>
            <person name="Kovacs G.M."/>
            <person name="Kiss B."/>
            <person name="Cseklye J."/>
            <person name="Drula E."/>
            <person name="Henrissat B."/>
            <person name="Nagy I."/>
            <person name="Chovatia M."/>
            <person name="Adam C."/>
            <person name="LaButti K."/>
            <person name="Lipzen A."/>
            <person name="Riley R."/>
            <person name="Grigoriev I.V."/>
            <person name="Nagy L.G."/>
        </authorList>
    </citation>
    <scope>NUCLEOTIDE SEQUENCE [LARGE SCALE GENOMIC DNA]</scope>
    <source>
        <strain evidence="2 3">NL-1724</strain>
    </source>
</reference>
<comment type="caution">
    <text evidence="2">The sequence shown here is derived from an EMBL/GenBank/DDBJ whole genome shotgun (WGS) entry which is preliminary data.</text>
</comment>
<reference evidence="2" key="2">
    <citation type="submission" date="2019-06" db="EMBL/GenBank/DDBJ databases">
        <authorList>
            <consortium name="DOE Joint Genome Institute"/>
            <person name="Ahrendt S.R."/>
            <person name="Cantor M.N."/>
            <person name="Hua S.X."/>
        </authorList>
    </citation>
    <scope>NUCLEOTIDE SEQUENCE</scope>
    <source>
        <strain evidence="2">NL-1724</strain>
    </source>
</reference>
<gene>
    <name evidence="1" type="ORF">BD626DRAFT_408126</name>
    <name evidence="2" type="ORF">BD626DRAFT_548227</name>
</gene>
<name>A0A550CEZ6_9AGAR</name>
<sequence length="130" mass="15108">MWQALQKAERLLWTSFPWPLIKQPATPEDITTNAIDAYILSPYYPEKEKDKNRSQRDRIKEHIRRWHPDRFDTKLLPRVTEADRENVKDGAGAVVRGLNDLLRRANTPTLLIDATAIRSGQILVTFMDLV</sequence>
<keyword evidence="3" id="KW-1185">Reference proteome</keyword>
<evidence type="ECO:0000313" key="1">
    <source>
        <dbReference type="EMBL" id="TRM59980.1"/>
    </source>
</evidence>
<dbReference type="OrthoDB" id="412109at2759"/>
<organism evidence="2 3">
    <name type="scientific">Schizophyllum amplum</name>
    <dbReference type="NCBI Taxonomy" id="97359"/>
    <lineage>
        <taxon>Eukaryota</taxon>
        <taxon>Fungi</taxon>
        <taxon>Dikarya</taxon>
        <taxon>Basidiomycota</taxon>
        <taxon>Agaricomycotina</taxon>
        <taxon>Agaricomycetes</taxon>
        <taxon>Agaricomycetidae</taxon>
        <taxon>Agaricales</taxon>
        <taxon>Schizophyllaceae</taxon>
        <taxon>Schizophyllum</taxon>
    </lineage>
</organism>
<dbReference type="Proteomes" id="UP000320762">
    <property type="component" value="Unassembled WGS sequence"/>
</dbReference>
<dbReference type="EMBL" id="VDMD01000024">
    <property type="protein sequence ID" value="TRM59980.1"/>
    <property type="molecule type" value="Genomic_DNA"/>
</dbReference>
<evidence type="ECO:0000313" key="3">
    <source>
        <dbReference type="Proteomes" id="UP000320762"/>
    </source>
</evidence>
<evidence type="ECO:0000313" key="2">
    <source>
        <dbReference type="EMBL" id="TRM63354.1"/>
    </source>
</evidence>